<feature type="domain" description="Amidase" evidence="1">
    <location>
        <begin position="159"/>
        <end position="326"/>
    </location>
</feature>
<dbReference type="AlphaFoldDB" id="A0A9X1SSZ3"/>
<dbReference type="EMBL" id="JAJOMB010000004">
    <property type="protein sequence ID" value="MCD5311169.1"/>
    <property type="molecule type" value="Genomic_DNA"/>
</dbReference>
<dbReference type="Gene3D" id="3.10.450.50">
    <property type="match status" value="1"/>
</dbReference>
<dbReference type="GO" id="GO:0004040">
    <property type="term" value="F:amidase activity"/>
    <property type="evidence" value="ECO:0007669"/>
    <property type="project" value="UniProtKB-EC"/>
</dbReference>
<evidence type="ECO:0000313" key="3">
    <source>
        <dbReference type="Proteomes" id="UP001138997"/>
    </source>
</evidence>
<keyword evidence="2" id="KW-0378">Hydrolase</keyword>
<protein>
    <submittedName>
        <fullName evidence="2">Amidase</fullName>
        <ecNumber evidence="2">3.5.1.4</ecNumber>
    </submittedName>
</protein>
<dbReference type="NCBIfam" id="NF006169">
    <property type="entry name" value="PRK08310.1"/>
    <property type="match status" value="1"/>
</dbReference>
<gene>
    <name evidence="2" type="ORF">LR394_09690</name>
</gene>
<reference evidence="2" key="1">
    <citation type="submission" date="2021-11" db="EMBL/GenBank/DDBJ databases">
        <title>Streptomyces corallinus and Kineosporia corallina sp. nov., two new coral-derived marine actinobacteria.</title>
        <authorList>
            <person name="Buangrab K."/>
            <person name="Sutthacheep M."/>
            <person name="Yeemin T."/>
            <person name="Harunari E."/>
            <person name="Igarashi Y."/>
            <person name="Sripreechasak P."/>
            <person name="Kanchanasin P."/>
            <person name="Tanasupawat S."/>
            <person name="Phongsopitanun W."/>
        </authorList>
    </citation>
    <scope>NUCLEOTIDE SEQUENCE</scope>
    <source>
        <strain evidence="2">JCM 31032</strain>
    </source>
</reference>
<dbReference type="Pfam" id="PF01425">
    <property type="entry name" value="Amidase"/>
    <property type="match status" value="1"/>
</dbReference>
<comment type="caution">
    <text evidence="2">The sequence shown here is derived from an EMBL/GenBank/DDBJ whole genome shotgun (WGS) entry which is preliminary data.</text>
</comment>
<dbReference type="Gene3D" id="3.90.1300.10">
    <property type="entry name" value="Amidase signature (AS) domain"/>
    <property type="match status" value="1"/>
</dbReference>
<name>A0A9X1SSZ3_9ACTN</name>
<evidence type="ECO:0000313" key="2">
    <source>
        <dbReference type="EMBL" id="MCD5311169.1"/>
    </source>
</evidence>
<dbReference type="InterPro" id="IPR023631">
    <property type="entry name" value="Amidase_dom"/>
</dbReference>
<sequence length="530" mass="53974">MSVVEVSSGIDGKAELDCPGEVPAGLIEAFDAYESALLANDVAVLDDLFAPGESTVRGDGTNLLIGHEAIAGFRSGRSVIPTRRVAKILVRPIAPGAALLMASTRNPATGATGLQSQLWQQIDGAWKVTAAHVSLPLKPASIDSTIWRVVGAPLVAPAENGPLDGKTVAVKDLFAIRHHTIGAGNPTWLNEQTPQEQHAPAIQNLLDAGAAITGIAHTDEFAYSLAGQNTHYGTPPNPAVPGAISGGSTSGPASAVALGQVTIGLGTDTAGSIRVPASYQGLVGLRTTHGCVSASGVHPLAPSFDTVGWLTRDAATSLQVADVLLPESTSSAAERTLVLPTVEALATPDVAAACAERRTELVAAGILPALHEADLPLAVLETWFAAFRTVQAHEAWQSDGAWIEAHPGALGPDVAGRFALAAQVTDDEAAAARAVLAEARRHLRELLDGAVLVLPSSAGGAPARDASPAQVESERAGTLRLTCLSGLAGAPALSLPLLRTADGRPAGLCLVGAPGTDRDLLQLAISGGLA</sequence>
<dbReference type="Pfam" id="PF11533">
    <property type="entry name" value="AtzH-like"/>
    <property type="match status" value="1"/>
</dbReference>
<organism evidence="2 3">
    <name type="scientific">Kineosporia babensis</name>
    <dbReference type="NCBI Taxonomy" id="499548"/>
    <lineage>
        <taxon>Bacteria</taxon>
        <taxon>Bacillati</taxon>
        <taxon>Actinomycetota</taxon>
        <taxon>Actinomycetes</taxon>
        <taxon>Kineosporiales</taxon>
        <taxon>Kineosporiaceae</taxon>
        <taxon>Kineosporia</taxon>
    </lineage>
</organism>
<proteinExistence type="predicted"/>
<accession>A0A9X1SSZ3</accession>
<dbReference type="Proteomes" id="UP001138997">
    <property type="component" value="Unassembled WGS sequence"/>
</dbReference>
<dbReference type="SUPFAM" id="SSF75304">
    <property type="entry name" value="Amidase signature (AS) enzymes"/>
    <property type="match status" value="1"/>
</dbReference>
<keyword evidence="3" id="KW-1185">Reference proteome</keyword>
<dbReference type="PANTHER" id="PTHR46310:SF7">
    <property type="entry name" value="AMIDASE 1"/>
    <property type="match status" value="1"/>
</dbReference>
<dbReference type="InterPro" id="IPR036928">
    <property type="entry name" value="AS_sf"/>
</dbReference>
<evidence type="ECO:0000259" key="1">
    <source>
        <dbReference type="Pfam" id="PF01425"/>
    </source>
</evidence>
<dbReference type="InterPro" id="IPR024507">
    <property type="entry name" value="AtzH-like"/>
</dbReference>
<dbReference type="PANTHER" id="PTHR46310">
    <property type="entry name" value="AMIDASE 1"/>
    <property type="match status" value="1"/>
</dbReference>
<dbReference type="RefSeq" id="WP_231440347.1">
    <property type="nucleotide sequence ID" value="NZ_JAJOMB010000004.1"/>
</dbReference>
<dbReference type="EC" id="3.5.1.4" evidence="2"/>
<dbReference type="InterPro" id="IPR032710">
    <property type="entry name" value="NTF2-like_dom_sf"/>
</dbReference>
<dbReference type="SUPFAM" id="SSF54427">
    <property type="entry name" value="NTF2-like"/>
    <property type="match status" value="1"/>
</dbReference>